<gene>
    <name evidence="3" type="ORF">ACFQ2X_06800</name>
</gene>
<feature type="domain" description="DUF4136" evidence="2">
    <location>
        <begin position="31"/>
        <end position="153"/>
    </location>
</feature>
<evidence type="ECO:0000313" key="4">
    <source>
        <dbReference type="Proteomes" id="UP001597264"/>
    </source>
</evidence>
<dbReference type="Gene3D" id="3.30.160.670">
    <property type="match status" value="1"/>
</dbReference>
<dbReference type="Proteomes" id="UP001597264">
    <property type="component" value="Unassembled WGS sequence"/>
</dbReference>
<protein>
    <submittedName>
        <fullName evidence="3">DUF4136 domain-containing protein</fullName>
    </submittedName>
</protein>
<accession>A0ABW3U8V3</accession>
<comment type="caution">
    <text evidence="3">The sequence shown here is derived from an EMBL/GenBank/DDBJ whole genome shotgun (WGS) entry which is preliminary data.</text>
</comment>
<dbReference type="PROSITE" id="PS51257">
    <property type="entry name" value="PROKAR_LIPOPROTEIN"/>
    <property type="match status" value="1"/>
</dbReference>
<evidence type="ECO:0000259" key="2">
    <source>
        <dbReference type="Pfam" id="PF13590"/>
    </source>
</evidence>
<evidence type="ECO:0000256" key="1">
    <source>
        <dbReference type="SAM" id="SignalP"/>
    </source>
</evidence>
<organism evidence="3 4">
    <name type="scientific">Microbulbifer celer</name>
    <dbReference type="NCBI Taxonomy" id="435905"/>
    <lineage>
        <taxon>Bacteria</taxon>
        <taxon>Pseudomonadati</taxon>
        <taxon>Pseudomonadota</taxon>
        <taxon>Gammaproteobacteria</taxon>
        <taxon>Cellvibrionales</taxon>
        <taxon>Microbulbiferaceae</taxon>
        <taxon>Microbulbifer</taxon>
    </lineage>
</organism>
<reference evidence="4" key="1">
    <citation type="journal article" date="2019" name="Int. J. Syst. Evol. Microbiol.">
        <title>The Global Catalogue of Microorganisms (GCM) 10K type strain sequencing project: providing services to taxonomists for standard genome sequencing and annotation.</title>
        <authorList>
            <consortium name="The Broad Institute Genomics Platform"/>
            <consortium name="The Broad Institute Genome Sequencing Center for Infectious Disease"/>
            <person name="Wu L."/>
            <person name="Ma J."/>
        </authorList>
    </citation>
    <scope>NUCLEOTIDE SEQUENCE [LARGE SCALE GENOMIC DNA]</scope>
    <source>
        <strain evidence="4">CCUG 54356</strain>
    </source>
</reference>
<dbReference type="Pfam" id="PF13590">
    <property type="entry name" value="DUF4136"/>
    <property type="match status" value="1"/>
</dbReference>
<feature type="signal peptide" evidence="1">
    <location>
        <begin position="1"/>
        <end position="21"/>
    </location>
</feature>
<name>A0ABW3U8V3_9GAMM</name>
<keyword evidence="1" id="KW-0732">Signal</keyword>
<keyword evidence="4" id="KW-1185">Reference proteome</keyword>
<feature type="chain" id="PRO_5047069387" evidence="1">
    <location>
        <begin position="22"/>
        <end position="157"/>
    </location>
</feature>
<dbReference type="InterPro" id="IPR025411">
    <property type="entry name" value="DUF4136"/>
</dbReference>
<proteinExistence type="predicted"/>
<dbReference type="EMBL" id="JBHTLR010000007">
    <property type="protein sequence ID" value="MFD1216301.1"/>
    <property type="molecule type" value="Genomic_DNA"/>
</dbReference>
<dbReference type="RefSeq" id="WP_230438404.1">
    <property type="nucleotide sequence ID" value="NZ_CP087715.1"/>
</dbReference>
<evidence type="ECO:0000313" key="3">
    <source>
        <dbReference type="EMBL" id="MFD1216301.1"/>
    </source>
</evidence>
<sequence>MRVWKTASAIAAVLLAGCAGSPTNSTDPLAASWSQYQTFGFAEGRPPSRGQTIAQQEVAQQLMARGLTFSNTPDVLVDVNVFATPGPQVRDRRGIHADVKSSTAGHLTIDLMDAKQKSTLWRGQALQPVTRQGLNNPQRALDRAVNDAFRSFPVKAR</sequence>